<evidence type="ECO:0000313" key="6">
    <source>
        <dbReference type="Proteomes" id="UP000294919"/>
    </source>
</evidence>
<dbReference type="SMART" id="SM00347">
    <property type="entry name" value="HTH_MARR"/>
    <property type="match status" value="1"/>
</dbReference>
<sequence>MKKETGKLLNQLFFEYITSYHQKVGIVFNHDDDTMPKCNKNQRKALFVIKRQKRIIQIDLGKSLDLSKGALTILLDSLEKFDLVKRENDLKDRRKTWVQLTEKGEQYIDSKLRLYELGIVEIFKEIDEKEIIKATENLKELIKLMDKL</sequence>
<dbReference type="SUPFAM" id="SSF46785">
    <property type="entry name" value="Winged helix' DNA-binding domain"/>
    <property type="match status" value="1"/>
</dbReference>
<dbReference type="RefSeq" id="WP_132245579.1">
    <property type="nucleotide sequence ID" value="NZ_SLWV01000013.1"/>
</dbReference>
<organism evidence="5 6">
    <name type="scientific">Marinisporobacter balticus</name>
    <dbReference type="NCBI Taxonomy" id="2018667"/>
    <lineage>
        <taxon>Bacteria</taxon>
        <taxon>Bacillati</taxon>
        <taxon>Bacillota</taxon>
        <taxon>Clostridia</taxon>
        <taxon>Peptostreptococcales</taxon>
        <taxon>Thermotaleaceae</taxon>
        <taxon>Marinisporobacter</taxon>
    </lineage>
</organism>
<dbReference type="GO" id="GO:0003700">
    <property type="term" value="F:DNA-binding transcription factor activity"/>
    <property type="evidence" value="ECO:0007669"/>
    <property type="project" value="InterPro"/>
</dbReference>
<dbReference type="InterPro" id="IPR036388">
    <property type="entry name" value="WH-like_DNA-bd_sf"/>
</dbReference>
<dbReference type="EMBL" id="SLWV01000013">
    <property type="protein sequence ID" value="TCO74438.1"/>
    <property type="molecule type" value="Genomic_DNA"/>
</dbReference>
<dbReference type="PROSITE" id="PS50995">
    <property type="entry name" value="HTH_MARR_2"/>
    <property type="match status" value="1"/>
</dbReference>
<dbReference type="GO" id="GO:0003677">
    <property type="term" value="F:DNA binding"/>
    <property type="evidence" value="ECO:0007669"/>
    <property type="project" value="UniProtKB-KW"/>
</dbReference>
<dbReference type="InterPro" id="IPR036390">
    <property type="entry name" value="WH_DNA-bd_sf"/>
</dbReference>
<proteinExistence type="predicted"/>
<dbReference type="PANTHER" id="PTHR42756">
    <property type="entry name" value="TRANSCRIPTIONAL REGULATOR, MARR"/>
    <property type="match status" value="1"/>
</dbReference>
<dbReference type="PRINTS" id="PR00598">
    <property type="entry name" value="HTHMARR"/>
</dbReference>
<keyword evidence="2" id="KW-0238">DNA-binding</keyword>
<evidence type="ECO:0000313" key="5">
    <source>
        <dbReference type="EMBL" id="TCO74438.1"/>
    </source>
</evidence>
<feature type="domain" description="HTH marR-type" evidence="4">
    <location>
        <begin position="10"/>
        <end position="148"/>
    </location>
</feature>
<protein>
    <submittedName>
        <fullName evidence="5">MarR family transcriptional regulator</fullName>
    </submittedName>
</protein>
<dbReference type="AlphaFoldDB" id="A0A4R2KW30"/>
<name>A0A4R2KW30_9FIRM</name>
<comment type="caution">
    <text evidence="5">The sequence shown here is derived from an EMBL/GenBank/DDBJ whole genome shotgun (WGS) entry which is preliminary data.</text>
</comment>
<evidence type="ECO:0000256" key="3">
    <source>
        <dbReference type="ARBA" id="ARBA00023163"/>
    </source>
</evidence>
<dbReference type="OrthoDB" id="1707673at2"/>
<dbReference type="PANTHER" id="PTHR42756:SF1">
    <property type="entry name" value="TRANSCRIPTIONAL REPRESSOR OF EMRAB OPERON"/>
    <property type="match status" value="1"/>
</dbReference>
<dbReference type="InterPro" id="IPR000835">
    <property type="entry name" value="HTH_MarR-typ"/>
</dbReference>
<dbReference type="Gene3D" id="1.10.10.10">
    <property type="entry name" value="Winged helix-like DNA-binding domain superfamily/Winged helix DNA-binding domain"/>
    <property type="match status" value="1"/>
</dbReference>
<keyword evidence="3" id="KW-0804">Transcription</keyword>
<keyword evidence="1" id="KW-0805">Transcription regulation</keyword>
<accession>A0A4R2KW30</accession>
<evidence type="ECO:0000256" key="1">
    <source>
        <dbReference type="ARBA" id="ARBA00023015"/>
    </source>
</evidence>
<keyword evidence="6" id="KW-1185">Reference proteome</keyword>
<dbReference type="Pfam" id="PF01047">
    <property type="entry name" value="MarR"/>
    <property type="match status" value="1"/>
</dbReference>
<gene>
    <name evidence="5" type="ORF">EV214_11385</name>
</gene>
<evidence type="ECO:0000256" key="2">
    <source>
        <dbReference type="ARBA" id="ARBA00023125"/>
    </source>
</evidence>
<reference evidence="5 6" key="1">
    <citation type="submission" date="2019-03" db="EMBL/GenBank/DDBJ databases">
        <title>Genomic Encyclopedia of Type Strains, Phase IV (KMG-IV): sequencing the most valuable type-strain genomes for metagenomic binning, comparative biology and taxonomic classification.</title>
        <authorList>
            <person name="Goeker M."/>
        </authorList>
    </citation>
    <scope>NUCLEOTIDE SEQUENCE [LARGE SCALE GENOMIC DNA]</scope>
    <source>
        <strain evidence="5 6">DSM 102940</strain>
    </source>
</reference>
<dbReference type="Proteomes" id="UP000294919">
    <property type="component" value="Unassembled WGS sequence"/>
</dbReference>
<evidence type="ECO:0000259" key="4">
    <source>
        <dbReference type="PROSITE" id="PS50995"/>
    </source>
</evidence>